<protein>
    <recommendedName>
        <fullName evidence="3">Uroporphyrin-III methyltransferase</fullName>
    </recommendedName>
</protein>
<evidence type="ECO:0000313" key="1">
    <source>
        <dbReference type="EMBL" id="KNE22337.1"/>
    </source>
</evidence>
<dbReference type="RefSeq" id="WP_050349807.1">
    <property type="nucleotide sequence ID" value="NZ_CP073011.1"/>
</dbReference>
<evidence type="ECO:0000313" key="2">
    <source>
        <dbReference type="Proteomes" id="UP000036780"/>
    </source>
</evidence>
<name>A0A0L0QUY4_VIRPA</name>
<dbReference type="Proteomes" id="UP000036780">
    <property type="component" value="Unassembled WGS sequence"/>
</dbReference>
<comment type="caution">
    <text evidence="1">The sequence shown here is derived from an EMBL/GenBank/DDBJ whole genome shotgun (WGS) entry which is preliminary data.</text>
</comment>
<accession>A0A0L0QUY4</accession>
<gene>
    <name evidence="1" type="ORF">AFK71_01535</name>
</gene>
<dbReference type="AlphaFoldDB" id="A0A0L0QUY4"/>
<dbReference type="EMBL" id="LGTO01000002">
    <property type="protein sequence ID" value="KNE22337.1"/>
    <property type="molecule type" value="Genomic_DNA"/>
</dbReference>
<sequence length="121" mass="14371">MSIVLKRVYEEESEIGGYRILVDRVWPRGISKQRANLDKWLKELALSTSLRKWFNHDPDKFNAFSQAYKEELEQNEQQRSMLQDLRELSKNRSVVLLYGSKDKQYNHAVVLKDLLEKGSWL</sequence>
<dbReference type="GeneID" id="66869209"/>
<keyword evidence="2" id="KW-1185">Reference proteome</keyword>
<organism evidence="1 2">
    <name type="scientific">Virgibacillus pantothenticus</name>
    <dbReference type="NCBI Taxonomy" id="1473"/>
    <lineage>
        <taxon>Bacteria</taxon>
        <taxon>Bacillati</taxon>
        <taxon>Bacillota</taxon>
        <taxon>Bacilli</taxon>
        <taxon>Bacillales</taxon>
        <taxon>Bacillaceae</taxon>
        <taxon>Virgibacillus</taxon>
    </lineage>
</organism>
<proteinExistence type="predicted"/>
<dbReference type="PANTHER" id="PTHR36849">
    <property type="entry name" value="CYTOPLASMIC PROTEIN-RELATED"/>
    <property type="match status" value="1"/>
</dbReference>
<dbReference type="PATRIC" id="fig|1473.5.peg.3210"/>
<dbReference type="InterPro" id="IPR052552">
    <property type="entry name" value="YeaO-like"/>
</dbReference>
<reference evidence="2" key="1">
    <citation type="submission" date="2015-07" db="EMBL/GenBank/DDBJ databases">
        <title>Fjat-10053 dsm26.</title>
        <authorList>
            <person name="Liu B."/>
            <person name="Wang J."/>
            <person name="Zhu Y."/>
            <person name="Liu G."/>
            <person name="Chen Q."/>
            <person name="Chen Z."/>
            <person name="Lan J."/>
            <person name="Che J."/>
            <person name="Ge C."/>
            <person name="Shi H."/>
            <person name="Pan Z."/>
            <person name="Liu X."/>
        </authorList>
    </citation>
    <scope>NUCLEOTIDE SEQUENCE [LARGE SCALE GENOMIC DNA]</scope>
    <source>
        <strain evidence="2">DSM 26</strain>
    </source>
</reference>
<dbReference type="OrthoDB" id="9790745at2"/>
<evidence type="ECO:0008006" key="3">
    <source>
        <dbReference type="Google" id="ProtNLM"/>
    </source>
</evidence>
<dbReference type="Pfam" id="PF22752">
    <property type="entry name" value="DUF488-N3i"/>
    <property type="match status" value="1"/>
</dbReference>
<dbReference type="PANTHER" id="PTHR36849:SF1">
    <property type="entry name" value="CYTOPLASMIC PROTEIN"/>
    <property type="match status" value="1"/>
</dbReference>